<organism evidence="2 3">
    <name type="scientific">Catenibacillus scindens</name>
    <dbReference type="NCBI Taxonomy" id="673271"/>
    <lineage>
        <taxon>Bacteria</taxon>
        <taxon>Bacillati</taxon>
        <taxon>Bacillota</taxon>
        <taxon>Clostridia</taxon>
        <taxon>Lachnospirales</taxon>
        <taxon>Lachnospiraceae</taxon>
        <taxon>Catenibacillus</taxon>
    </lineage>
</organism>
<dbReference type="RefSeq" id="WP_183776762.1">
    <property type="nucleotide sequence ID" value="NZ_JACHFW010000031.1"/>
</dbReference>
<dbReference type="AlphaFoldDB" id="A0A7W8HDA8"/>
<dbReference type="CDD" id="cd04847">
    <property type="entry name" value="Peptidases_S8_Subtilisin_like_2"/>
    <property type="match status" value="1"/>
</dbReference>
<sequence length="744" mass="85001">MNNVLELRGKRFVQASKTGNGGGASMNSKKVVTSEQLLKLEDRLGQIKKFWMQEKKPFEGILISVYYNKIVAKSNRISGLFKGKDSNYAIVGAKFNKEKTKHIITYFLDAEDLDHSMELLLKANDVIEAKFPNGIDKVAFDDKNTINRIPFRHFSITKSTFRQVIADVSYIEDFEVEMATRQLKQSIITLYNTHTDTKILFKNLGIDILNSRILDNQTVFLDENQLEILFEKAPYLVAMATEDILELSPEDFIEEYQQGTLYMPTPTIEPTIGVIDTLFDKRVYFGEWVEYHEMVDNNLPKTAEDYRHGTAVDSIIVDGPRLNPWLDDGCGRFRVRHFGVAIGSKFSSFTITKQIKEIIANNKDIKVWNISLGSNQEINDNFISAEAAVLDKIQYENDVIFVIAGTNKPSTDIVKIGSPADSINSMVVNAVTKNGLSTKYARRGLALSFFAKPDVSYYGGSEEQYIRVCEPLGEANVAGTSFAAPWIARKLSYLIDILGLNKEVAKAMLIDAARDWNEKPTPEEVALYGHGIVPIKMDDIVHTKEDEIKFLVYDISEKWNTYNYHFPVPIKDGKYPYIARATMCYFPMCDRTQGVDYTNTELNLHFGRINNKGKIEDIKGDKQNQDVVLENEQFFLLEGEARERFRKWDNVKYVAETPKNRMKPKKMYDNKNWGMEIKTNNRLDPKDGMGIRFGVVVTLKEINGVNRIDEFIRNCTLNGWLVNKIDVQTRVDINKKVSEDIELE</sequence>
<dbReference type="InterPro" id="IPR036852">
    <property type="entry name" value="Peptidase_S8/S53_dom_sf"/>
</dbReference>
<feature type="domain" description="Peptidase S8/S53" evidence="1">
    <location>
        <begin position="272"/>
        <end position="531"/>
    </location>
</feature>
<name>A0A7W8HDA8_9FIRM</name>
<keyword evidence="3" id="KW-1185">Reference proteome</keyword>
<dbReference type="EMBL" id="JACHFW010000031">
    <property type="protein sequence ID" value="MBB5266369.1"/>
    <property type="molecule type" value="Genomic_DNA"/>
</dbReference>
<dbReference type="GO" id="GO:0004252">
    <property type="term" value="F:serine-type endopeptidase activity"/>
    <property type="evidence" value="ECO:0007669"/>
    <property type="project" value="InterPro"/>
</dbReference>
<dbReference type="Proteomes" id="UP000543642">
    <property type="component" value="Unassembled WGS sequence"/>
</dbReference>
<comment type="caution">
    <text evidence="2">The sequence shown here is derived from an EMBL/GenBank/DDBJ whole genome shotgun (WGS) entry which is preliminary data.</text>
</comment>
<gene>
    <name evidence="2" type="ORF">HNP82_003526</name>
</gene>
<dbReference type="Gene3D" id="3.40.50.200">
    <property type="entry name" value="Peptidase S8/S53 domain"/>
    <property type="match status" value="1"/>
</dbReference>
<proteinExistence type="predicted"/>
<dbReference type="InterPro" id="IPR034074">
    <property type="entry name" value="Y4bN_pept_dom"/>
</dbReference>
<dbReference type="SUPFAM" id="SSF52743">
    <property type="entry name" value="Subtilisin-like"/>
    <property type="match status" value="1"/>
</dbReference>
<evidence type="ECO:0000313" key="3">
    <source>
        <dbReference type="Proteomes" id="UP000543642"/>
    </source>
</evidence>
<evidence type="ECO:0000259" key="1">
    <source>
        <dbReference type="Pfam" id="PF00082"/>
    </source>
</evidence>
<evidence type="ECO:0000313" key="2">
    <source>
        <dbReference type="EMBL" id="MBB5266369.1"/>
    </source>
</evidence>
<accession>A0A7W8HDA8</accession>
<protein>
    <recommendedName>
        <fullName evidence="1">Peptidase S8/S53 domain-containing protein</fullName>
    </recommendedName>
</protein>
<reference evidence="2 3" key="1">
    <citation type="submission" date="2020-08" db="EMBL/GenBank/DDBJ databases">
        <title>Genomic Encyclopedia of Type Strains, Phase IV (KMG-IV): sequencing the most valuable type-strain genomes for metagenomic binning, comparative biology and taxonomic classification.</title>
        <authorList>
            <person name="Goeker M."/>
        </authorList>
    </citation>
    <scope>NUCLEOTIDE SEQUENCE [LARGE SCALE GENOMIC DNA]</scope>
    <source>
        <strain evidence="2 3">DSM 106146</strain>
    </source>
</reference>
<dbReference type="GO" id="GO:0006508">
    <property type="term" value="P:proteolysis"/>
    <property type="evidence" value="ECO:0007669"/>
    <property type="project" value="InterPro"/>
</dbReference>
<dbReference type="InterPro" id="IPR000209">
    <property type="entry name" value="Peptidase_S8/S53_dom"/>
</dbReference>
<dbReference type="Pfam" id="PF00082">
    <property type="entry name" value="Peptidase_S8"/>
    <property type="match status" value="1"/>
</dbReference>